<evidence type="ECO:0000313" key="7">
    <source>
        <dbReference type="Proteomes" id="UP000722791"/>
    </source>
</evidence>
<evidence type="ECO:0000256" key="1">
    <source>
        <dbReference type="ARBA" id="ARBA00004496"/>
    </source>
</evidence>
<organism evidence="6 7">
    <name type="scientific">Volvox reticuliferus</name>
    <dbReference type="NCBI Taxonomy" id="1737510"/>
    <lineage>
        <taxon>Eukaryota</taxon>
        <taxon>Viridiplantae</taxon>
        <taxon>Chlorophyta</taxon>
        <taxon>core chlorophytes</taxon>
        <taxon>Chlorophyceae</taxon>
        <taxon>CS clade</taxon>
        <taxon>Chlamydomonadales</taxon>
        <taxon>Volvocaceae</taxon>
        <taxon>Volvox</taxon>
    </lineage>
</organism>
<keyword evidence="5" id="KW-0812">Transmembrane</keyword>
<feature type="compositionally biased region" description="Acidic residues" evidence="4">
    <location>
        <begin position="168"/>
        <end position="182"/>
    </location>
</feature>
<evidence type="ECO:0000256" key="2">
    <source>
        <dbReference type="ARBA" id="ARBA00022490"/>
    </source>
</evidence>
<dbReference type="GO" id="GO:0005635">
    <property type="term" value="C:nuclear envelope"/>
    <property type="evidence" value="ECO:0007669"/>
    <property type="project" value="TreeGrafter"/>
</dbReference>
<keyword evidence="3" id="KW-0653">Protein transport</keyword>
<comment type="subcellular location">
    <subcellularLocation>
        <location evidence="1">Cytoplasm</location>
    </subcellularLocation>
</comment>
<reference evidence="6" key="1">
    <citation type="journal article" date="2021" name="Proc. Natl. Acad. Sci. U.S.A.">
        <title>Three genomes in the algal genus Volvox reveal the fate of a haploid sex-determining region after a transition to homothallism.</title>
        <authorList>
            <person name="Yamamoto K."/>
            <person name="Hamaji T."/>
            <person name="Kawai-Toyooka H."/>
            <person name="Matsuzaki R."/>
            <person name="Takahashi F."/>
            <person name="Nishimura Y."/>
            <person name="Kawachi M."/>
            <person name="Noguchi H."/>
            <person name="Minakuchi Y."/>
            <person name="Umen J.G."/>
            <person name="Toyoda A."/>
            <person name="Nozaki H."/>
        </authorList>
    </citation>
    <scope>NUCLEOTIDE SEQUENCE</scope>
    <source>
        <strain evidence="6">NIES-3785</strain>
    </source>
</reference>
<keyword evidence="3" id="KW-0813">Transport</keyword>
<feature type="transmembrane region" description="Helical" evidence="5">
    <location>
        <begin position="35"/>
        <end position="56"/>
    </location>
</feature>
<dbReference type="Proteomes" id="UP000722791">
    <property type="component" value="Unassembled WGS sequence"/>
</dbReference>
<feature type="region of interest" description="Disordered" evidence="4">
    <location>
        <begin position="117"/>
        <end position="186"/>
    </location>
</feature>
<dbReference type="InterPro" id="IPR011989">
    <property type="entry name" value="ARM-like"/>
</dbReference>
<dbReference type="InterPro" id="IPR016024">
    <property type="entry name" value="ARM-type_fold"/>
</dbReference>
<keyword evidence="2" id="KW-0963">Cytoplasm</keyword>
<dbReference type="PANTHER" id="PTHR10997:SF18">
    <property type="entry name" value="D-IMPORTIN 7_RANBP7"/>
    <property type="match status" value="1"/>
</dbReference>
<dbReference type="GO" id="GO:0006606">
    <property type="term" value="P:protein import into nucleus"/>
    <property type="evidence" value="ECO:0007669"/>
    <property type="project" value="TreeGrafter"/>
</dbReference>
<name>A0A8J4GRL0_9CHLO</name>
<dbReference type="SUPFAM" id="SSF48371">
    <property type="entry name" value="ARM repeat"/>
    <property type="match status" value="1"/>
</dbReference>
<evidence type="ECO:0000256" key="5">
    <source>
        <dbReference type="SAM" id="Phobius"/>
    </source>
</evidence>
<evidence type="ECO:0000256" key="4">
    <source>
        <dbReference type="SAM" id="MobiDB-lite"/>
    </source>
</evidence>
<evidence type="ECO:0000256" key="3">
    <source>
        <dbReference type="ARBA" id="ARBA00022927"/>
    </source>
</evidence>
<dbReference type="EMBL" id="BNCQ01000044">
    <property type="protein sequence ID" value="GIM12546.1"/>
    <property type="molecule type" value="Genomic_DNA"/>
</dbReference>
<dbReference type="AlphaFoldDB" id="A0A8J4GRL0"/>
<protein>
    <submittedName>
        <fullName evidence="6">Uncharacterized protein</fullName>
    </submittedName>
</protein>
<sequence length="249" mass="27172">MLPYPYLCSYDIGQDTLIMVVANALYYNATLTLGLLVQMGVVGQFFAAWFASIFANKKSGKPKHFRRMHDKKVCVLGLVSMLAVPEEALPAEIKAGLAQVQAGVMRLLLALKDQQAEAEADAAREDEEDEDEQEEGEEDGDIGEDDEDEDEELNKALRRGARDILGDGSDEDSDDEFTDDEEVRTPIDPVDPFVFFADALSGLQQHMPIRHQQLMAACDANTQVALAGMVAYAAELRDKPAAAATGSGE</sequence>
<dbReference type="Gene3D" id="1.25.10.10">
    <property type="entry name" value="Leucine-rich Repeat Variant"/>
    <property type="match status" value="1"/>
</dbReference>
<comment type="caution">
    <text evidence="6">The sequence shown here is derived from an EMBL/GenBank/DDBJ whole genome shotgun (WGS) entry which is preliminary data.</text>
</comment>
<proteinExistence type="predicted"/>
<gene>
    <name evidence="6" type="ORF">Vretimale_15865</name>
</gene>
<dbReference type="PANTHER" id="PTHR10997">
    <property type="entry name" value="IMPORTIN-7, 8, 11"/>
    <property type="match status" value="1"/>
</dbReference>
<dbReference type="GO" id="GO:0005829">
    <property type="term" value="C:cytosol"/>
    <property type="evidence" value="ECO:0007669"/>
    <property type="project" value="TreeGrafter"/>
</dbReference>
<feature type="compositionally biased region" description="Acidic residues" evidence="4">
    <location>
        <begin position="117"/>
        <end position="152"/>
    </location>
</feature>
<evidence type="ECO:0000313" key="6">
    <source>
        <dbReference type="EMBL" id="GIM12546.1"/>
    </source>
</evidence>
<accession>A0A8J4GRL0</accession>
<keyword evidence="5" id="KW-1133">Transmembrane helix</keyword>
<keyword evidence="5" id="KW-0472">Membrane</keyword>